<dbReference type="Gene3D" id="2.40.50.100">
    <property type="match status" value="1"/>
</dbReference>
<protein>
    <submittedName>
        <fullName evidence="6">Efflux RND transporter periplasmic adaptor subunit</fullName>
    </submittedName>
</protein>
<organism evidence="6 7">
    <name type="scientific">Aeromonas schubertii</name>
    <dbReference type="NCBI Taxonomy" id="652"/>
    <lineage>
        <taxon>Bacteria</taxon>
        <taxon>Pseudomonadati</taxon>
        <taxon>Pseudomonadota</taxon>
        <taxon>Gammaproteobacteria</taxon>
        <taxon>Aeromonadales</taxon>
        <taxon>Aeromonadaceae</taxon>
        <taxon>Aeromonas</taxon>
    </lineage>
</organism>
<comment type="caution">
    <text evidence="6">The sequence shown here is derived from an EMBL/GenBank/DDBJ whole genome shotgun (WGS) entry which is preliminary data.</text>
</comment>
<feature type="domain" description="Multidrug resistance protein MdtA-like barrel-sandwich hybrid" evidence="3">
    <location>
        <begin position="61"/>
        <end position="183"/>
    </location>
</feature>
<evidence type="ECO:0000256" key="2">
    <source>
        <dbReference type="SAM" id="Coils"/>
    </source>
</evidence>
<dbReference type="PANTHER" id="PTHR30469:SF13">
    <property type="entry name" value="HAE1 FAMILY EFFLUX PUMP MFP COMPONENT"/>
    <property type="match status" value="1"/>
</dbReference>
<feature type="domain" description="CusB-like beta-barrel" evidence="4">
    <location>
        <begin position="195"/>
        <end position="267"/>
    </location>
</feature>
<dbReference type="InterPro" id="IPR058625">
    <property type="entry name" value="MdtA-like_BSH"/>
</dbReference>
<dbReference type="PANTHER" id="PTHR30469">
    <property type="entry name" value="MULTIDRUG RESISTANCE PROTEIN MDTA"/>
    <property type="match status" value="1"/>
</dbReference>
<dbReference type="SUPFAM" id="SSF111369">
    <property type="entry name" value="HlyD-like secretion proteins"/>
    <property type="match status" value="1"/>
</dbReference>
<keyword evidence="7" id="KW-1185">Reference proteome</keyword>
<evidence type="ECO:0000259" key="4">
    <source>
        <dbReference type="Pfam" id="PF25954"/>
    </source>
</evidence>
<dbReference type="Pfam" id="PF25989">
    <property type="entry name" value="YknX_C"/>
    <property type="match status" value="1"/>
</dbReference>
<name>A0ABS7V841_9GAMM</name>
<dbReference type="InterPro" id="IPR058637">
    <property type="entry name" value="YknX-like_C"/>
</dbReference>
<reference evidence="6 7" key="1">
    <citation type="submission" date="2021-09" db="EMBL/GenBank/DDBJ databases">
        <title>Aeromonas schubertii isolated from Asian sea bass.</title>
        <authorList>
            <person name="Pinpimai K."/>
        </authorList>
    </citation>
    <scope>NUCLEOTIDE SEQUENCE [LARGE SCALE GENOMIC DNA]</scope>
    <source>
        <strain evidence="6 7">CHULA2021a</strain>
    </source>
</reference>
<comment type="similarity">
    <text evidence="1">Belongs to the membrane fusion protein (MFP) (TC 8.A.1) family.</text>
</comment>
<keyword evidence="2" id="KW-0175">Coiled coil</keyword>
<dbReference type="Gene3D" id="1.10.287.470">
    <property type="entry name" value="Helix hairpin bin"/>
    <property type="match status" value="1"/>
</dbReference>
<dbReference type="Proteomes" id="UP000774958">
    <property type="component" value="Unassembled WGS sequence"/>
</dbReference>
<feature type="coiled-coil region" evidence="2">
    <location>
        <begin position="86"/>
        <end position="153"/>
    </location>
</feature>
<feature type="domain" description="YknX-like C-terminal permuted SH3-like" evidence="5">
    <location>
        <begin position="274"/>
        <end position="340"/>
    </location>
</feature>
<evidence type="ECO:0000259" key="3">
    <source>
        <dbReference type="Pfam" id="PF25917"/>
    </source>
</evidence>
<evidence type="ECO:0000259" key="5">
    <source>
        <dbReference type="Pfam" id="PF25989"/>
    </source>
</evidence>
<accession>A0ABS7V841</accession>
<gene>
    <name evidence="6" type="ORF">LA374_03070</name>
</gene>
<dbReference type="Gene3D" id="2.40.420.20">
    <property type="match status" value="1"/>
</dbReference>
<dbReference type="Gene3D" id="2.40.30.170">
    <property type="match status" value="1"/>
</dbReference>
<dbReference type="EMBL" id="JAIRBT010000003">
    <property type="protein sequence ID" value="MBZ6065193.1"/>
    <property type="molecule type" value="Genomic_DNA"/>
</dbReference>
<evidence type="ECO:0000313" key="6">
    <source>
        <dbReference type="EMBL" id="MBZ6065193.1"/>
    </source>
</evidence>
<evidence type="ECO:0000256" key="1">
    <source>
        <dbReference type="ARBA" id="ARBA00009477"/>
    </source>
</evidence>
<dbReference type="InterPro" id="IPR058792">
    <property type="entry name" value="Beta-barrel_RND_2"/>
</dbReference>
<dbReference type="Pfam" id="PF25917">
    <property type="entry name" value="BSH_RND"/>
    <property type="match status" value="1"/>
</dbReference>
<proteinExistence type="inferred from homology"/>
<evidence type="ECO:0000313" key="7">
    <source>
        <dbReference type="Proteomes" id="UP000774958"/>
    </source>
</evidence>
<dbReference type="RefSeq" id="WP_224162140.1">
    <property type="nucleotide sequence ID" value="NZ_JAIRBT010000003.1"/>
</dbReference>
<sequence>MKLRLGLLLLLPLSAYLIWRYAAAPDTTMREARQIPVRSELVEQVRAEPVLRLSGTLAANRSVALSPEVTGRILAIAVRSGERVKAGSELVRLDDAKQQAEQAEQAAALRDEERKLKDMRRLVGRGAVTQSELEGQEASVAMARARLEAARVELSLRTLTAPFAGTVSLIDLSPGALVGSADTLLHLDDIDTLRLDLAVPERYLALLEPGMKVIASSSAWPGEQFAGTVSTLDSRVVEGTQNIRVRIEVTNAHGRLRPGMLMEVALSLPAREVTRIPAQALEFSGRERFVYRLEGGQVTRTRVEIDEQHGESVWIAAGLKAGDRIVVEGLVNLRDGARVRDLAEGQADVAL</sequence>
<dbReference type="Pfam" id="PF25954">
    <property type="entry name" value="Beta-barrel_RND_2"/>
    <property type="match status" value="1"/>
</dbReference>
<dbReference type="NCBIfam" id="TIGR01730">
    <property type="entry name" value="RND_mfp"/>
    <property type="match status" value="1"/>
</dbReference>
<dbReference type="InterPro" id="IPR006143">
    <property type="entry name" value="RND_pump_MFP"/>
</dbReference>